<dbReference type="PANTHER" id="PTHR40084">
    <property type="entry name" value="PHOSPHOHYDROLASE, PHP FAMILY"/>
    <property type="match status" value="1"/>
</dbReference>
<keyword evidence="1" id="KW-0067">ATP-binding</keyword>
<dbReference type="AlphaFoldDB" id="A0A832GPU6"/>
<protein>
    <submittedName>
        <fullName evidence="1">DNA helicase UvrD</fullName>
    </submittedName>
</protein>
<keyword evidence="1" id="KW-0547">Nucleotide-binding</keyword>
<evidence type="ECO:0000313" key="1">
    <source>
        <dbReference type="EMBL" id="HGV55767.1"/>
    </source>
</evidence>
<keyword evidence="1" id="KW-0378">Hydrolase</keyword>
<keyword evidence="1" id="KW-0347">Helicase</keyword>
<dbReference type="GO" id="GO:0004386">
    <property type="term" value="F:helicase activity"/>
    <property type="evidence" value="ECO:0007669"/>
    <property type="project" value="UniProtKB-KW"/>
</dbReference>
<proteinExistence type="predicted"/>
<gene>
    <name evidence="1" type="ORF">ENT73_06800</name>
</gene>
<dbReference type="CDD" id="cd19067">
    <property type="entry name" value="PfuEndoQ-like"/>
    <property type="match status" value="1"/>
</dbReference>
<dbReference type="SUPFAM" id="SSF89550">
    <property type="entry name" value="PHP domain-like"/>
    <property type="match status" value="1"/>
</dbReference>
<reference evidence="1" key="1">
    <citation type="journal article" date="2020" name="mSystems">
        <title>Genome- and Community-Level Interaction Insights into Carbon Utilization and Element Cycling Functions of Hydrothermarchaeota in Hydrothermal Sediment.</title>
        <authorList>
            <person name="Zhou Z."/>
            <person name="Liu Y."/>
            <person name="Xu W."/>
            <person name="Pan J."/>
            <person name="Luo Z.H."/>
            <person name="Li M."/>
        </authorList>
    </citation>
    <scope>NUCLEOTIDE SEQUENCE [LARGE SCALE GENOMIC DNA]</scope>
    <source>
        <strain evidence="1">SpSt-605</strain>
    </source>
</reference>
<sequence length="432" mass="49290">MKNNRLPPREVLENSFIADFHLHSKYSRASSKNMEPKTLFRMGSLKGLDLIGTGDFTHPLYFRELKDFLEFDPETGFYIVKEGDEKGPRFVLTAEISLIFSYRNHTNRRMHLILIAPNFSVVEEINIYLSKLGNLSADGRPTFGITAERLTLDLLKISPDILIIPAHAWTPWYSLFGAFSGFDSIEEAFGEATPFIYAIETGLSSDPEMNWRISALDHITLVSNSDAHSPWKIGREATAFFKPLTYENFYQSIKENKVAYTIEFYPEEGKYHLDGHRTCKVALYPKEAMSLGNRCPKCGQPLTIGVLHRIETLADRAEDFLPPNKPYSVHLVPLIEILAEVFALNSQSKTVEKLYLQYVNQISTEFDILLKKDLEELSRKLPEKLVLAIEKVRKGDIFLQGGYDGVYGVVKIFGDHLQEENTFLKQKSIFSL</sequence>
<dbReference type="InterPro" id="IPR016195">
    <property type="entry name" value="Pol/histidinol_Pase-like"/>
</dbReference>
<comment type="caution">
    <text evidence="1">The sequence shown here is derived from an EMBL/GenBank/DDBJ whole genome shotgun (WGS) entry which is preliminary data.</text>
</comment>
<dbReference type="EMBL" id="DSZU01000121">
    <property type="protein sequence ID" value="HGV55767.1"/>
    <property type="molecule type" value="Genomic_DNA"/>
</dbReference>
<accession>A0A832GPU6</accession>
<name>A0A832GPU6_9BACT</name>
<dbReference type="Gene3D" id="3.20.20.140">
    <property type="entry name" value="Metal-dependent hydrolases"/>
    <property type="match status" value="1"/>
</dbReference>
<organism evidence="1">
    <name type="scientific">Caldimicrobium thiodismutans</name>
    <dbReference type="NCBI Taxonomy" id="1653476"/>
    <lineage>
        <taxon>Bacteria</taxon>
        <taxon>Pseudomonadati</taxon>
        <taxon>Thermodesulfobacteriota</taxon>
        <taxon>Thermodesulfobacteria</taxon>
        <taxon>Thermodesulfobacteriales</taxon>
        <taxon>Thermodesulfobacteriaceae</taxon>
        <taxon>Caldimicrobium</taxon>
    </lineage>
</organism>
<dbReference type="PANTHER" id="PTHR40084:SF1">
    <property type="entry name" value="PHOSPHOTRANSFERASE"/>
    <property type="match status" value="1"/>
</dbReference>